<feature type="region of interest" description="Disordered" evidence="1">
    <location>
        <begin position="128"/>
        <end position="149"/>
    </location>
</feature>
<sequence length="294" mass="33427">MHWVIEQGHPKQAKSPGPFHWMHLAHLKQIKKFLNESYYEAILKWLQLSPNIALHTAFHKLWEAMGKATIPNANLPASRQFPFIPSILHGNFSVLEILSTEIWPPLDSLVQRISKPTTCIFEDPDELTEFDQPSSSTHPQSASPEERQSDQKLQLPLQALLWTPSPPLSMPAQGEASPTDSLSITWGVSSHQLLHYYPVPLAPFVFFNSLKDLEQELYVHYQGVIRSWYLNNKKLILLFNDKAQACQVTINQIQAAKDYPTEPLTKAIPFVDDECYHSWSPNAVYAAKLAVTSH</sequence>
<evidence type="ECO:0000256" key="1">
    <source>
        <dbReference type="SAM" id="MobiDB-lite"/>
    </source>
</evidence>
<feature type="compositionally biased region" description="Polar residues" evidence="1">
    <location>
        <begin position="131"/>
        <end position="143"/>
    </location>
</feature>
<reference evidence="2" key="1">
    <citation type="journal article" date="2020" name="Nat. Commun.">
        <title>Large-scale genome sequencing of mycorrhizal fungi provides insights into the early evolution of symbiotic traits.</title>
        <authorList>
            <person name="Miyauchi S."/>
            <person name="Kiss E."/>
            <person name="Kuo A."/>
            <person name="Drula E."/>
            <person name="Kohler A."/>
            <person name="Sanchez-Garcia M."/>
            <person name="Morin E."/>
            <person name="Andreopoulos B."/>
            <person name="Barry K.W."/>
            <person name="Bonito G."/>
            <person name="Buee M."/>
            <person name="Carver A."/>
            <person name="Chen C."/>
            <person name="Cichocki N."/>
            <person name="Clum A."/>
            <person name="Culley D."/>
            <person name="Crous P.W."/>
            <person name="Fauchery L."/>
            <person name="Girlanda M."/>
            <person name="Hayes R.D."/>
            <person name="Keri Z."/>
            <person name="LaButti K."/>
            <person name="Lipzen A."/>
            <person name="Lombard V."/>
            <person name="Magnuson J."/>
            <person name="Maillard F."/>
            <person name="Murat C."/>
            <person name="Nolan M."/>
            <person name="Ohm R.A."/>
            <person name="Pangilinan J."/>
            <person name="Pereira M.F."/>
            <person name="Perotto S."/>
            <person name="Peter M."/>
            <person name="Pfister S."/>
            <person name="Riley R."/>
            <person name="Sitrit Y."/>
            <person name="Stielow J.B."/>
            <person name="Szollosi G."/>
            <person name="Zifcakova L."/>
            <person name="Stursova M."/>
            <person name="Spatafora J.W."/>
            <person name="Tedersoo L."/>
            <person name="Vaario L.M."/>
            <person name="Yamada A."/>
            <person name="Yan M."/>
            <person name="Wang P."/>
            <person name="Xu J."/>
            <person name="Bruns T."/>
            <person name="Baldrian P."/>
            <person name="Vilgalys R."/>
            <person name="Dunand C."/>
            <person name="Henrissat B."/>
            <person name="Grigoriev I.V."/>
            <person name="Hibbett D."/>
            <person name="Nagy L.G."/>
            <person name="Martin F.M."/>
        </authorList>
    </citation>
    <scope>NUCLEOTIDE SEQUENCE</scope>
    <source>
        <strain evidence="2">UP504</strain>
    </source>
</reference>
<name>A0A9P6E1J1_9AGAM</name>
<keyword evidence="3" id="KW-1185">Reference proteome</keyword>
<proteinExistence type="predicted"/>
<dbReference type="AlphaFoldDB" id="A0A9P6E1J1"/>
<accession>A0A9P6E1J1</accession>
<evidence type="ECO:0000313" key="2">
    <source>
        <dbReference type="EMBL" id="KAF9518605.1"/>
    </source>
</evidence>
<organism evidence="2 3">
    <name type="scientific">Hydnum rufescens UP504</name>
    <dbReference type="NCBI Taxonomy" id="1448309"/>
    <lineage>
        <taxon>Eukaryota</taxon>
        <taxon>Fungi</taxon>
        <taxon>Dikarya</taxon>
        <taxon>Basidiomycota</taxon>
        <taxon>Agaricomycotina</taxon>
        <taxon>Agaricomycetes</taxon>
        <taxon>Cantharellales</taxon>
        <taxon>Hydnaceae</taxon>
        <taxon>Hydnum</taxon>
    </lineage>
</organism>
<protein>
    <submittedName>
        <fullName evidence="2">Uncharacterized protein</fullName>
    </submittedName>
</protein>
<comment type="caution">
    <text evidence="2">The sequence shown here is derived from an EMBL/GenBank/DDBJ whole genome shotgun (WGS) entry which is preliminary data.</text>
</comment>
<gene>
    <name evidence="2" type="ORF">BS47DRAFT_1358695</name>
</gene>
<dbReference type="EMBL" id="MU128923">
    <property type="protein sequence ID" value="KAF9518605.1"/>
    <property type="molecule type" value="Genomic_DNA"/>
</dbReference>
<evidence type="ECO:0000313" key="3">
    <source>
        <dbReference type="Proteomes" id="UP000886523"/>
    </source>
</evidence>
<dbReference type="Proteomes" id="UP000886523">
    <property type="component" value="Unassembled WGS sequence"/>
</dbReference>